<reference evidence="2 3" key="1">
    <citation type="submission" date="2019-08" db="EMBL/GenBank/DDBJ databases">
        <title>Dermacoccus abyssi strain HZAU 226, whole genome Nanopore sequencing project.</title>
        <authorList>
            <person name="Guo A."/>
            <person name="Zhang X."/>
            <person name="Ruan Y."/>
            <person name="Liu W."/>
            <person name="Chen Q."/>
            <person name="Gu L."/>
        </authorList>
    </citation>
    <scope>NUCLEOTIDE SEQUENCE [LARGE SCALE GENOMIC DNA]</scope>
    <source>
        <strain evidence="2 3">HZAU 226</strain>
    </source>
</reference>
<evidence type="ECO:0000256" key="1">
    <source>
        <dbReference type="SAM" id="Phobius"/>
    </source>
</evidence>
<evidence type="ECO:0008006" key="4">
    <source>
        <dbReference type="Google" id="ProtNLM"/>
    </source>
</evidence>
<protein>
    <recommendedName>
        <fullName evidence="4">DUF3040 domain-containing protein</fullName>
    </recommendedName>
</protein>
<keyword evidence="1" id="KW-0472">Membrane</keyword>
<keyword evidence="1" id="KW-0812">Transmembrane</keyword>
<feature type="transmembrane region" description="Helical" evidence="1">
    <location>
        <begin position="89"/>
        <end position="106"/>
    </location>
</feature>
<proteinExistence type="predicted"/>
<keyword evidence="1" id="KW-1133">Transmembrane helix</keyword>
<name>A0ABX5ZB99_9MICO</name>
<evidence type="ECO:0000313" key="2">
    <source>
        <dbReference type="EMBL" id="QEH94237.1"/>
    </source>
</evidence>
<dbReference type="Proteomes" id="UP000323565">
    <property type="component" value="Chromosome"/>
</dbReference>
<keyword evidence="3" id="KW-1185">Reference proteome</keyword>
<dbReference type="EMBL" id="CP043031">
    <property type="protein sequence ID" value="QEH94237.1"/>
    <property type="molecule type" value="Genomic_DNA"/>
</dbReference>
<evidence type="ECO:0000313" key="3">
    <source>
        <dbReference type="Proteomes" id="UP000323565"/>
    </source>
</evidence>
<sequence length="127" mass="14285">MRDAPPNLPQLSKGEIATLQYEFTCADSATKGRINRALNRGEVLTDPDDLRTQIALLGKARWWRIWARWVFLVLAVLQVGRVALDPTDVPAWIAFVGMMGVAAFTLREGAGRNAVERKLGLTREYFR</sequence>
<feature type="transmembrane region" description="Helical" evidence="1">
    <location>
        <begin position="65"/>
        <end position="83"/>
    </location>
</feature>
<gene>
    <name evidence="2" type="ORF">FV141_12440</name>
</gene>
<accession>A0ABX5ZB99</accession>
<organism evidence="2 3">
    <name type="scientific">Dermacoccus abyssi</name>
    <dbReference type="NCBI Taxonomy" id="322596"/>
    <lineage>
        <taxon>Bacteria</taxon>
        <taxon>Bacillati</taxon>
        <taxon>Actinomycetota</taxon>
        <taxon>Actinomycetes</taxon>
        <taxon>Micrococcales</taxon>
        <taxon>Dermacoccaceae</taxon>
        <taxon>Dermacoccus</taxon>
    </lineage>
</organism>